<dbReference type="Gene3D" id="1.25.40.10">
    <property type="entry name" value="Tetratricopeptide repeat domain"/>
    <property type="match status" value="1"/>
</dbReference>
<proteinExistence type="predicted"/>
<name>A0ABT7PBN5_9BACT</name>
<evidence type="ECO:0008006" key="3">
    <source>
        <dbReference type="Google" id="ProtNLM"/>
    </source>
</evidence>
<keyword evidence="2" id="KW-1185">Reference proteome</keyword>
<sequence>MPNTLMKLPTYSRTFRIDADHLIACLAFCSFLVSSSGCTLVSKRLPDKNETASPQASIGDRAEAASSAMRVSNPPAQQIRFDGQEQLLGGGSCQAMPPKDLANQLTELIEQKKLRSAATLVQLHQRSACRLLLGQPAHVQPDVSATVLTLVSDVIDDGTGKTNWRSLVDRFQTDTTRASQWHTTLASLGASGEVSSTSQDQIHRLKLLSSELESPLLQIESLRLEGQFRIASGKTSLALESLVSAAELAAQHGLSNLASDLWLMSCEASLRLDQIEQSRQCWNAAVSSGLASMHTRGANQGLPTIDTVFWEQAVRLAHPGDKLPKELTVTLAPWHSRLGIRMDGSLTPEVALWSAIAEYQLATGQPHLASLSIKRAETIDATSTQVRSFLQIALARSMAAQGQQAVATTILGTLTESDNPRIRASSLATLGSIKIQSGAYEQGSKFLGQALSIRGAEDWPGRLAAEADLANARLIMGDLDNALQNLHAVQAQMLKDNRWQSLCQSLANEAAILHLEGRKEEAELIRQRIDSIESRTL</sequence>
<dbReference type="InterPro" id="IPR011990">
    <property type="entry name" value="TPR-like_helical_dom_sf"/>
</dbReference>
<dbReference type="SUPFAM" id="SSF48452">
    <property type="entry name" value="TPR-like"/>
    <property type="match status" value="2"/>
</dbReference>
<organism evidence="1 2">
    <name type="scientific">Roseiconus lacunae</name>
    <dbReference type="NCBI Taxonomy" id="2605694"/>
    <lineage>
        <taxon>Bacteria</taxon>
        <taxon>Pseudomonadati</taxon>
        <taxon>Planctomycetota</taxon>
        <taxon>Planctomycetia</taxon>
        <taxon>Pirellulales</taxon>
        <taxon>Pirellulaceae</taxon>
        <taxon>Roseiconus</taxon>
    </lineage>
</organism>
<dbReference type="Proteomes" id="UP001239462">
    <property type="component" value="Unassembled WGS sequence"/>
</dbReference>
<evidence type="ECO:0000313" key="1">
    <source>
        <dbReference type="EMBL" id="MDM4013900.1"/>
    </source>
</evidence>
<protein>
    <recommendedName>
        <fullName evidence="3">Tetratricopeptide repeat protein</fullName>
    </recommendedName>
</protein>
<accession>A0ABT7PBN5</accession>
<evidence type="ECO:0000313" key="2">
    <source>
        <dbReference type="Proteomes" id="UP001239462"/>
    </source>
</evidence>
<gene>
    <name evidence="1" type="ORF">QTN89_00565</name>
</gene>
<comment type="caution">
    <text evidence="1">The sequence shown here is derived from an EMBL/GenBank/DDBJ whole genome shotgun (WGS) entry which is preliminary data.</text>
</comment>
<dbReference type="EMBL" id="JASZZN010000001">
    <property type="protein sequence ID" value="MDM4013900.1"/>
    <property type="molecule type" value="Genomic_DNA"/>
</dbReference>
<reference evidence="1 2" key="1">
    <citation type="submission" date="2023-06" db="EMBL/GenBank/DDBJ databases">
        <title>Roseiconus lacunae JC819 isolated from Gulf of Mannar region, Tamil Nadu.</title>
        <authorList>
            <person name="Pk S."/>
            <person name="Ch S."/>
            <person name="Ch V.R."/>
        </authorList>
    </citation>
    <scope>NUCLEOTIDE SEQUENCE [LARGE SCALE GENOMIC DNA]</scope>
    <source>
        <strain evidence="1 2">JC819</strain>
    </source>
</reference>
<dbReference type="RefSeq" id="WP_289161609.1">
    <property type="nucleotide sequence ID" value="NZ_JASZZN010000001.1"/>
</dbReference>